<keyword evidence="2" id="KW-1185">Reference proteome</keyword>
<evidence type="ECO:0000313" key="1">
    <source>
        <dbReference type="EMBL" id="KRL22574.1"/>
    </source>
</evidence>
<evidence type="ECO:0000313" key="2">
    <source>
        <dbReference type="Proteomes" id="UP000051439"/>
    </source>
</evidence>
<proteinExistence type="predicted"/>
<dbReference type="EMBL" id="AZEB01000005">
    <property type="protein sequence ID" value="KRL22574.1"/>
    <property type="molecule type" value="Genomic_DNA"/>
</dbReference>
<dbReference type="Proteomes" id="UP000051439">
    <property type="component" value="Unassembled WGS sequence"/>
</dbReference>
<name>A0A0R1NQB7_9LACO</name>
<accession>A0A0R1NQB7</accession>
<protein>
    <submittedName>
        <fullName evidence="1">Uncharacterized protein</fullName>
    </submittedName>
</protein>
<reference evidence="1 2" key="1">
    <citation type="journal article" date="2015" name="Genome Announc.">
        <title>Expanding the biotechnology potential of lactobacilli through comparative genomics of 213 strains and associated genera.</title>
        <authorList>
            <person name="Sun Z."/>
            <person name="Harris H.M."/>
            <person name="McCann A."/>
            <person name="Guo C."/>
            <person name="Argimon S."/>
            <person name="Zhang W."/>
            <person name="Yang X."/>
            <person name="Jeffery I.B."/>
            <person name="Cooney J.C."/>
            <person name="Kagawa T.F."/>
            <person name="Liu W."/>
            <person name="Song Y."/>
            <person name="Salvetti E."/>
            <person name="Wrobel A."/>
            <person name="Rasinkangas P."/>
            <person name="Parkhill J."/>
            <person name="Rea M.C."/>
            <person name="O'Sullivan O."/>
            <person name="Ritari J."/>
            <person name="Douillard F.P."/>
            <person name="Paul Ross R."/>
            <person name="Yang R."/>
            <person name="Briner A.E."/>
            <person name="Felis G.E."/>
            <person name="de Vos W.M."/>
            <person name="Barrangou R."/>
            <person name="Klaenhammer T.R."/>
            <person name="Caufield P.W."/>
            <person name="Cui Y."/>
            <person name="Zhang H."/>
            <person name="O'Toole P.W."/>
        </authorList>
    </citation>
    <scope>NUCLEOTIDE SEQUENCE [LARGE SCALE GENOMIC DNA]</scope>
    <source>
        <strain evidence="1 2">DSM 19906</strain>
    </source>
</reference>
<comment type="caution">
    <text evidence="1">The sequence shown here is derived from an EMBL/GenBank/DDBJ whole genome shotgun (WGS) entry which is preliminary data.</text>
</comment>
<sequence>MKNMKKGLLIDAAVLLLIPLSIVGFSLSIDGDKGTIRTSQTAHVNDIATATDTEYAAGNTNGSLKVEPMDFSMSRVYRVTYSKANLKTTLDDDYREERLYRYAPGSKKNNRTYNWSKIKARSGKRVYVDMKAKVYYREGDGERDTEDFYRIRTSASNKASKYWVNEDAIDID</sequence>
<dbReference type="PATRIC" id="fig|1423766.4.peg.2253"/>
<organism evidence="1 2">
    <name type="scientific">Lentilactobacillus kisonensis DSM 19906 = JCM 15041</name>
    <dbReference type="NCBI Taxonomy" id="1423766"/>
    <lineage>
        <taxon>Bacteria</taxon>
        <taxon>Bacillati</taxon>
        <taxon>Bacillota</taxon>
        <taxon>Bacilli</taxon>
        <taxon>Lactobacillales</taxon>
        <taxon>Lactobacillaceae</taxon>
        <taxon>Lentilactobacillus</taxon>
    </lineage>
</organism>
<gene>
    <name evidence="1" type="ORF">FC98_GL002169</name>
</gene>
<dbReference type="AlphaFoldDB" id="A0A0R1NQB7"/>